<evidence type="ECO:0000313" key="2">
    <source>
        <dbReference type="Proteomes" id="UP000237144"/>
    </source>
</evidence>
<name>A0A2S5B7B4_9BASI</name>
<protein>
    <submittedName>
        <fullName evidence="1">Uncharacterized protein</fullName>
    </submittedName>
</protein>
<evidence type="ECO:0000313" key="1">
    <source>
        <dbReference type="EMBL" id="POY72645.1"/>
    </source>
</evidence>
<sequence length="170" mass="18884">MSDPVLYRRPPGRHLTNGAAETALQQAVGAWNLARKALSSWALQRGMHAGSASLVEAWQTRQRQLEAHVEETTDALRNIVDSSDDDSVQEAYRRAHAQCAALANALQSPSLEPAQRTVYQQGKADAVALRDFLSPFVLSIHNGQRQTRSLGNVHRKMAGNFRRRHIYGMT</sequence>
<dbReference type="EMBL" id="PJQD01000048">
    <property type="protein sequence ID" value="POY72645.1"/>
    <property type="molecule type" value="Genomic_DNA"/>
</dbReference>
<comment type="caution">
    <text evidence="1">The sequence shown here is derived from an EMBL/GenBank/DDBJ whole genome shotgun (WGS) entry which is preliminary data.</text>
</comment>
<accession>A0A2S5B7B4</accession>
<proteinExistence type="predicted"/>
<gene>
    <name evidence="1" type="ORF">BMF94_4473</name>
</gene>
<reference evidence="1 2" key="1">
    <citation type="journal article" date="2018" name="Front. Microbiol.">
        <title>Prospects for Fungal Bioremediation of Acidic Radioactive Waste Sites: Characterization and Genome Sequence of Rhodotorula taiwanensis MD1149.</title>
        <authorList>
            <person name="Tkavc R."/>
            <person name="Matrosova V.Y."/>
            <person name="Grichenko O.E."/>
            <person name="Gostincar C."/>
            <person name="Volpe R.P."/>
            <person name="Klimenkova P."/>
            <person name="Gaidamakova E.K."/>
            <person name="Zhou C.E."/>
            <person name="Stewart B.J."/>
            <person name="Lyman M.G."/>
            <person name="Malfatti S.A."/>
            <person name="Rubinfeld B."/>
            <person name="Courtot M."/>
            <person name="Singh J."/>
            <person name="Dalgard C.L."/>
            <person name="Hamilton T."/>
            <person name="Frey K.G."/>
            <person name="Gunde-Cimerman N."/>
            <person name="Dugan L."/>
            <person name="Daly M.J."/>
        </authorList>
    </citation>
    <scope>NUCLEOTIDE SEQUENCE [LARGE SCALE GENOMIC DNA]</scope>
    <source>
        <strain evidence="1 2">MD1149</strain>
    </source>
</reference>
<keyword evidence="2" id="KW-1185">Reference proteome</keyword>
<organism evidence="1 2">
    <name type="scientific">Rhodotorula taiwanensis</name>
    <dbReference type="NCBI Taxonomy" id="741276"/>
    <lineage>
        <taxon>Eukaryota</taxon>
        <taxon>Fungi</taxon>
        <taxon>Dikarya</taxon>
        <taxon>Basidiomycota</taxon>
        <taxon>Pucciniomycotina</taxon>
        <taxon>Microbotryomycetes</taxon>
        <taxon>Sporidiobolales</taxon>
        <taxon>Sporidiobolaceae</taxon>
        <taxon>Rhodotorula</taxon>
    </lineage>
</organism>
<dbReference type="Proteomes" id="UP000237144">
    <property type="component" value="Unassembled WGS sequence"/>
</dbReference>
<dbReference type="AlphaFoldDB" id="A0A2S5B7B4"/>